<evidence type="ECO:0000313" key="17">
    <source>
        <dbReference type="EMBL" id="TDS29548.1"/>
    </source>
</evidence>
<dbReference type="Gene3D" id="3.30.429.10">
    <property type="entry name" value="Macrophage Migration Inhibitory Factor"/>
    <property type="match status" value="1"/>
</dbReference>
<keyword evidence="4" id="KW-0413">Isomerase</keyword>
<evidence type="ECO:0000313" key="19">
    <source>
        <dbReference type="Proteomes" id="UP000198612"/>
    </source>
</evidence>
<keyword evidence="12" id="KW-0175">Coiled coil</keyword>
<dbReference type="Proteomes" id="UP000198612">
    <property type="component" value="Unassembled WGS sequence"/>
</dbReference>
<dbReference type="GeneID" id="57012693"/>
<dbReference type="EMBL" id="FOHG01000014">
    <property type="protein sequence ID" value="SES97067.1"/>
    <property type="molecule type" value="Genomic_DNA"/>
</dbReference>
<comment type="catalytic activity">
    <reaction evidence="5">
        <text>3-phenylpyruvate = enol-phenylpyruvate</text>
        <dbReference type="Rhea" id="RHEA:17097"/>
        <dbReference type="ChEBI" id="CHEBI:16815"/>
        <dbReference type="ChEBI" id="CHEBI:18005"/>
        <dbReference type="EC" id="5.3.2.1"/>
    </reaction>
</comment>
<evidence type="ECO:0000313" key="14">
    <source>
        <dbReference type="EMBL" id="SDC70884.1"/>
    </source>
</evidence>
<evidence type="ECO:0000313" key="13">
    <source>
        <dbReference type="EMBL" id="PXV63494.1"/>
    </source>
</evidence>
<dbReference type="EMBL" id="QICM01000023">
    <property type="protein sequence ID" value="PXV63494.1"/>
    <property type="molecule type" value="Genomic_DNA"/>
</dbReference>
<dbReference type="GO" id="GO:0005615">
    <property type="term" value="C:extracellular space"/>
    <property type="evidence" value="ECO:0007669"/>
    <property type="project" value="UniProtKB-KW"/>
</dbReference>
<evidence type="ECO:0000256" key="7">
    <source>
        <dbReference type="ARBA" id="ARBA00038932"/>
    </source>
</evidence>
<dbReference type="Proteomes" id="UP000324896">
    <property type="component" value="Unassembled WGS sequence"/>
</dbReference>
<dbReference type="InterPro" id="IPR014347">
    <property type="entry name" value="Tautomerase/MIF_sf"/>
</dbReference>
<proteinExistence type="predicted"/>
<organism evidence="14 24">
    <name type="scientific">Halanaerobium congolense</name>
    <dbReference type="NCBI Taxonomy" id="54121"/>
    <lineage>
        <taxon>Bacteria</taxon>
        <taxon>Bacillati</taxon>
        <taxon>Bacillota</taxon>
        <taxon>Clostridia</taxon>
        <taxon>Halanaerobiales</taxon>
        <taxon>Halanaerobiaceae</taxon>
        <taxon>Halanaerobium</taxon>
    </lineage>
</organism>
<dbReference type="EMBL" id="SOEF01000014">
    <property type="protein sequence ID" value="TDX43753.1"/>
    <property type="molecule type" value="Genomic_DNA"/>
</dbReference>
<reference evidence="19 20" key="1">
    <citation type="submission" date="2016-10" db="EMBL/GenBank/DDBJ databases">
        <authorList>
            <person name="Varghese N."/>
            <person name="Submissions S."/>
        </authorList>
    </citation>
    <scope>NUCLEOTIDE SEQUENCE [LARGE SCALE GENOMIC DNA]</scope>
    <source>
        <strain evidence="14 24">WG10</strain>
        <strain evidence="15 20">WG2</strain>
        <strain evidence="16 19">WG5</strain>
    </source>
</reference>
<protein>
    <recommendedName>
        <fullName evidence="11">L-dopachrome isomerase</fullName>
        <ecNumber evidence="8">5.3.2.1</ecNumber>
        <ecNumber evidence="7">5.3.3.12</ecNumber>
    </recommendedName>
    <alternativeName>
        <fullName evidence="9">L-dopachrome tautomerase</fullName>
    </alternativeName>
    <alternativeName>
        <fullName evidence="10">Phenylpyruvate tautomerase</fullName>
    </alternativeName>
</protein>
<reference evidence="13 21" key="2">
    <citation type="submission" date="2018-04" db="EMBL/GenBank/DDBJ databases">
        <title>Subsurface microbial communities from deep shales in Ohio and West Virginia, USA.</title>
        <authorList>
            <person name="Wrighton K."/>
        </authorList>
    </citation>
    <scope>NUCLEOTIDE SEQUENCE [LARGE SCALE GENOMIC DNA]</scope>
    <source>
        <strain evidence="18 22">DSMZ 11287</strain>
        <strain evidence="13 21">MSL28</strain>
    </source>
</reference>
<dbReference type="PANTHER" id="PTHR11954">
    <property type="entry name" value="D-DOPACHROME DECARBOXYLASE"/>
    <property type="match status" value="1"/>
</dbReference>
<feature type="coiled-coil region" evidence="12">
    <location>
        <begin position="5"/>
        <end position="32"/>
    </location>
</feature>
<evidence type="ECO:0000313" key="24">
    <source>
        <dbReference type="Proteomes" id="UP000324896"/>
    </source>
</evidence>
<reference evidence="17 23" key="3">
    <citation type="submission" date="2019-03" db="EMBL/GenBank/DDBJ databases">
        <title>Deep subsurface shale carbon reservoir microbial communities from Ohio and West Virginia, USA.</title>
        <authorList>
            <person name="Wrighton K."/>
        </authorList>
    </citation>
    <scope>NUCLEOTIDE SEQUENCE [LARGE SCALE GENOMIC DNA]</scope>
    <source>
        <strain evidence="17 23">UTICA-S4D12</strain>
    </source>
</reference>
<evidence type="ECO:0000256" key="5">
    <source>
        <dbReference type="ARBA" id="ARBA00036735"/>
    </source>
</evidence>
<gene>
    <name evidence="17" type="ORF">BY453_11735</name>
    <name evidence="18" type="ORF">C7954_11448</name>
    <name evidence="13" type="ORF">C8C78_12335</name>
    <name evidence="14" type="ORF">SAMN04488597_11236</name>
    <name evidence="15" type="ORF">SAMN04488598_11431</name>
    <name evidence="16" type="ORF">SAMN04515652_11431</name>
</gene>
<dbReference type="GO" id="GO:0005125">
    <property type="term" value="F:cytokine activity"/>
    <property type="evidence" value="ECO:0007669"/>
    <property type="project" value="UniProtKB-KW"/>
</dbReference>
<evidence type="ECO:0000256" key="12">
    <source>
        <dbReference type="SAM" id="Coils"/>
    </source>
</evidence>
<evidence type="ECO:0000313" key="18">
    <source>
        <dbReference type="EMBL" id="TDX43753.1"/>
    </source>
</evidence>
<dbReference type="InterPro" id="IPR001398">
    <property type="entry name" value="Macrophage_inhib_fac"/>
</dbReference>
<dbReference type="AlphaFoldDB" id="A0A1G6NU65"/>
<dbReference type="EC" id="5.3.3.12" evidence="7"/>
<dbReference type="EMBL" id="SOAA01000017">
    <property type="protein sequence ID" value="TDS29548.1"/>
    <property type="molecule type" value="Genomic_DNA"/>
</dbReference>
<dbReference type="Pfam" id="PF01187">
    <property type="entry name" value="MIF"/>
    <property type="match status" value="1"/>
</dbReference>
<evidence type="ECO:0000313" key="23">
    <source>
        <dbReference type="Proteomes" id="UP000295758"/>
    </source>
</evidence>
<dbReference type="Proteomes" id="UP000199519">
    <property type="component" value="Unassembled WGS sequence"/>
</dbReference>
<evidence type="ECO:0000256" key="8">
    <source>
        <dbReference type="ARBA" id="ARBA00039086"/>
    </source>
</evidence>
<evidence type="ECO:0000313" key="15">
    <source>
        <dbReference type="EMBL" id="SDF52164.1"/>
    </source>
</evidence>
<dbReference type="GO" id="GO:0004167">
    <property type="term" value="F:dopachrome isomerase activity"/>
    <property type="evidence" value="ECO:0007669"/>
    <property type="project" value="UniProtKB-EC"/>
</dbReference>
<dbReference type="EMBL" id="FNBJ01000014">
    <property type="protein sequence ID" value="SDF52164.1"/>
    <property type="molecule type" value="Genomic_DNA"/>
</dbReference>
<keyword evidence="20" id="KW-1185">Reference proteome</keyword>
<evidence type="ECO:0000313" key="16">
    <source>
        <dbReference type="EMBL" id="SES97067.1"/>
    </source>
</evidence>
<keyword evidence="3" id="KW-0964">Secreted</keyword>
<evidence type="ECO:0000313" key="22">
    <source>
        <dbReference type="Proteomes" id="UP000295472"/>
    </source>
</evidence>
<dbReference type="GO" id="GO:0050178">
    <property type="term" value="F:phenylpyruvate tautomerase activity"/>
    <property type="evidence" value="ECO:0007669"/>
    <property type="project" value="UniProtKB-EC"/>
</dbReference>
<evidence type="ECO:0000313" key="21">
    <source>
        <dbReference type="Proteomes" id="UP000247389"/>
    </source>
</evidence>
<evidence type="ECO:0000256" key="1">
    <source>
        <dbReference type="ARBA" id="ARBA00004613"/>
    </source>
</evidence>
<sequence length="112" mass="12918">MPFIKVQTNQKVKKEEELLKKLSAEMAEQLGKPESYIMTALEAELKMTFGGSKEKTAFIEVKSIGLKQSMTEELSQFICEFIEQELEIEQDRIYIEFANVPGAMWGWDRGTF</sequence>
<dbReference type="SUPFAM" id="SSF55331">
    <property type="entry name" value="Tautomerase/MIF"/>
    <property type="match status" value="1"/>
</dbReference>
<evidence type="ECO:0000256" key="11">
    <source>
        <dbReference type="ARBA" id="ARBA00042730"/>
    </source>
</evidence>
<dbReference type="RefSeq" id="WP_089720162.1">
    <property type="nucleotide sequence ID" value="NZ_FMYT01000012.1"/>
</dbReference>
<evidence type="ECO:0000256" key="3">
    <source>
        <dbReference type="ARBA" id="ARBA00022525"/>
    </source>
</evidence>
<evidence type="ECO:0000256" key="6">
    <source>
        <dbReference type="ARBA" id="ARBA00036823"/>
    </source>
</evidence>
<evidence type="ECO:0000256" key="9">
    <source>
        <dbReference type="ARBA" id="ARBA00041631"/>
    </source>
</evidence>
<accession>A0A1G6NU65</accession>
<dbReference type="EC" id="5.3.2.1" evidence="8"/>
<evidence type="ECO:0000256" key="10">
    <source>
        <dbReference type="ARBA" id="ARBA00041912"/>
    </source>
</evidence>
<evidence type="ECO:0000256" key="2">
    <source>
        <dbReference type="ARBA" id="ARBA00022514"/>
    </source>
</evidence>
<dbReference type="Proteomes" id="UP000295758">
    <property type="component" value="Unassembled WGS sequence"/>
</dbReference>
<evidence type="ECO:0000256" key="4">
    <source>
        <dbReference type="ARBA" id="ARBA00023235"/>
    </source>
</evidence>
<comment type="catalytic activity">
    <reaction evidence="6">
        <text>L-dopachrome = 5,6-dihydroxyindole-2-carboxylate</text>
        <dbReference type="Rhea" id="RHEA:13041"/>
        <dbReference type="ChEBI" id="CHEBI:16875"/>
        <dbReference type="ChEBI" id="CHEBI:57509"/>
        <dbReference type="EC" id="5.3.3.12"/>
    </reaction>
</comment>
<dbReference type="Proteomes" id="UP000295472">
    <property type="component" value="Unassembled WGS sequence"/>
</dbReference>
<keyword evidence="2" id="KW-0202">Cytokine</keyword>
<evidence type="ECO:0000313" key="20">
    <source>
        <dbReference type="Proteomes" id="UP000199519"/>
    </source>
</evidence>
<name>A0A1G6NU65_9FIRM</name>
<dbReference type="PANTHER" id="PTHR11954:SF6">
    <property type="entry name" value="MACROPHAGE MIGRATION INHIBITORY FACTOR"/>
    <property type="match status" value="1"/>
</dbReference>
<dbReference type="EMBL" id="FMYT01000012">
    <property type="protein sequence ID" value="SDC70884.1"/>
    <property type="molecule type" value="Genomic_DNA"/>
</dbReference>
<dbReference type="Proteomes" id="UP000247389">
    <property type="component" value="Unassembled WGS sequence"/>
</dbReference>
<comment type="subcellular location">
    <subcellularLocation>
        <location evidence="1">Secreted</location>
    </subcellularLocation>
</comment>